<organism evidence="3 4">
    <name type="scientific">Cinnamomum micranthum f. kanehirae</name>
    <dbReference type="NCBI Taxonomy" id="337451"/>
    <lineage>
        <taxon>Eukaryota</taxon>
        <taxon>Viridiplantae</taxon>
        <taxon>Streptophyta</taxon>
        <taxon>Embryophyta</taxon>
        <taxon>Tracheophyta</taxon>
        <taxon>Spermatophyta</taxon>
        <taxon>Magnoliopsida</taxon>
        <taxon>Magnoliidae</taxon>
        <taxon>Laurales</taxon>
        <taxon>Lauraceae</taxon>
        <taxon>Cinnamomum</taxon>
    </lineage>
</organism>
<dbReference type="EMBL" id="QPKB01000008">
    <property type="protein sequence ID" value="RWR91298.1"/>
    <property type="molecule type" value="Genomic_DNA"/>
</dbReference>
<evidence type="ECO:0000313" key="4">
    <source>
        <dbReference type="Proteomes" id="UP000283530"/>
    </source>
</evidence>
<dbReference type="GO" id="GO:0046872">
    <property type="term" value="F:metal ion binding"/>
    <property type="evidence" value="ECO:0007669"/>
    <property type="project" value="UniProtKB-KW"/>
</dbReference>
<name>A0A3S3NFL9_9MAGN</name>
<sequence>MWKNSLSEDQQRAATGYFNVIHRHSESGMDICTAANTDHVVTTKSSNQHDLYMVPFSQEYRPFLTKAAELLQKAGELSDSPSLKRLLKTKAEAFLSNDYYDSDIAWMELATFEAFIGIRDDMATSQLKLFGDHLQVLEKNLPLDDMYKSKDVVAAPIRVIRLVYNAGVLYEIDRNSIQKIPQAYYLFALGFQTLSGPELSHNRNQSVLIAPYSILIKSHQATARLRRRKEEEGGREKEKEKIFQELLPKSLEKSMYVSFLAGCFRSIRFGLEEAHGKGQALQFNWLFENGAFVLHSDETFFVDFTKVEGAVESLSREILTIQAKGDKAAAKLLLQEYGKMTSPLRVAMEKLEKVQVPVDIAPIFGTVDKLLNKNH</sequence>
<dbReference type="PANTHER" id="PTHR23422:SF9">
    <property type="entry name" value="ZN-DEPENDENT HYDROLASE"/>
    <property type="match status" value="1"/>
</dbReference>
<keyword evidence="4" id="KW-1185">Reference proteome</keyword>
<evidence type="ECO:0000256" key="2">
    <source>
        <dbReference type="ARBA" id="ARBA00022801"/>
    </source>
</evidence>
<keyword evidence="1" id="KW-0479">Metal-binding</keyword>
<dbReference type="GO" id="GO:0008239">
    <property type="term" value="F:dipeptidyl-peptidase activity"/>
    <property type="evidence" value="ECO:0007669"/>
    <property type="project" value="TreeGrafter"/>
</dbReference>
<proteinExistence type="predicted"/>
<dbReference type="AlphaFoldDB" id="A0A3S3NFL9"/>
<gene>
    <name evidence="3" type="ORF">CKAN_02044700</name>
</gene>
<dbReference type="GO" id="GO:0005737">
    <property type="term" value="C:cytoplasm"/>
    <property type="evidence" value="ECO:0007669"/>
    <property type="project" value="TreeGrafter"/>
</dbReference>
<dbReference type="Proteomes" id="UP000283530">
    <property type="component" value="Unassembled WGS sequence"/>
</dbReference>
<accession>A0A3S3NFL9</accession>
<dbReference type="PANTHER" id="PTHR23422">
    <property type="entry name" value="DIPEPTIDYL PEPTIDASE III-RELATED"/>
    <property type="match status" value="1"/>
</dbReference>
<protein>
    <submittedName>
        <fullName evidence="3">NUDIX hydrolase domain-containing protein</fullName>
    </submittedName>
</protein>
<dbReference type="STRING" id="337451.A0A3S3NFL9"/>
<evidence type="ECO:0000313" key="3">
    <source>
        <dbReference type="EMBL" id="RWR91298.1"/>
    </source>
</evidence>
<comment type="caution">
    <text evidence="3">The sequence shown here is derived from an EMBL/GenBank/DDBJ whole genome shotgun (WGS) entry which is preliminary data.</text>
</comment>
<dbReference type="Gene3D" id="3.30.540.30">
    <property type="match status" value="1"/>
</dbReference>
<keyword evidence="2 3" id="KW-0378">Hydrolase</keyword>
<evidence type="ECO:0000256" key="1">
    <source>
        <dbReference type="ARBA" id="ARBA00022723"/>
    </source>
</evidence>
<dbReference type="InterPro" id="IPR039461">
    <property type="entry name" value="Peptidase_M49"/>
</dbReference>
<reference evidence="3 4" key="1">
    <citation type="journal article" date="2019" name="Nat. Plants">
        <title>Stout camphor tree genome fills gaps in understanding of flowering plant genome evolution.</title>
        <authorList>
            <person name="Chaw S.M."/>
            <person name="Liu Y.C."/>
            <person name="Wu Y.W."/>
            <person name="Wang H.Y."/>
            <person name="Lin C.I."/>
            <person name="Wu C.S."/>
            <person name="Ke H.M."/>
            <person name="Chang L.Y."/>
            <person name="Hsu C.Y."/>
            <person name="Yang H.T."/>
            <person name="Sudianto E."/>
            <person name="Hsu M.H."/>
            <person name="Wu K.P."/>
            <person name="Wang L.N."/>
            <person name="Leebens-Mack J.H."/>
            <person name="Tsai I.J."/>
        </authorList>
    </citation>
    <scope>NUCLEOTIDE SEQUENCE [LARGE SCALE GENOMIC DNA]</scope>
    <source>
        <strain evidence="4">cv. Chaw 1501</strain>
        <tissue evidence="3">Young leaves</tissue>
    </source>
</reference>
<dbReference type="OrthoDB" id="510307at2759"/>